<organism evidence="1 2">
    <name type="scientific">Natrarchaeobaculum aegyptiacum</name>
    <dbReference type="NCBI Taxonomy" id="745377"/>
    <lineage>
        <taxon>Archaea</taxon>
        <taxon>Methanobacteriati</taxon>
        <taxon>Methanobacteriota</taxon>
        <taxon>Stenosarchaea group</taxon>
        <taxon>Halobacteria</taxon>
        <taxon>Halobacteriales</taxon>
        <taxon>Natrialbaceae</taxon>
        <taxon>Natrarchaeobaculum</taxon>
    </lineage>
</organism>
<sequence>MKFQRVGDSKAEISWQSKPAKVDTHGHIEFVYRYGSSVLDPISERFESTELGAMRPFGRAMTKPIERTRFDLVEGESIESVGLLRAAMSHEACRSCQRLL</sequence>
<dbReference type="AlphaFoldDB" id="A0A2Z2HTD6"/>
<name>A0A2Z2HTD6_9EURY</name>
<proteinExistence type="predicted"/>
<keyword evidence="2" id="KW-1185">Reference proteome</keyword>
<reference evidence="2" key="1">
    <citation type="submission" date="2017-02" db="EMBL/GenBank/DDBJ databases">
        <title>Natronthermophilus aegyptiacus gen. nov.,sp. nov., an aerobic, extremely halophilic alkalithermophilic archaeon isolated from the athalassohaline Wadi An Natrun, Egypt.</title>
        <authorList>
            <person name="Zhao B."/>
        </authorList>
    </citation>
    <scope>NUCLEOTIDE SEQUENCE [LARGE SCALE GENOMIC DNA]</scope>
    <source>
        <strain evidence="2">JW/NM-HA 15</strain>
    </source>
</reference>
<dbReference type="Proteomes" id="UP000250088">
    <property type="component" value="Chromosome"/>
</dbReference>
<evidence type="ECO:0000313" key="2">
    <source>
        <dbReference type="Proteomes" id="UP000250088"/>
    </source>
</evidence>
<accession>A0A2Z2HTD6</accession>
<dbReference type="KEGG" id="naj:B1756_12710"/>
<gene>
    <name evidence="1" type="ORF">B1756_12710</name>
</gene>
<dbReference type="EMBL" id="CP019893">
    <property type="protein sequence ID" value="ARS90501.1"/>
    <property type="molecule type" value="Genomic_DNA"/>
</dbReference>
<protein>
    <submittedName>
        <fullName evidence="1">Uncharacterized protein</fullName>
    </submittedName>
</protein>
<evidence type="ECO:0000313" key="1">
    <source>
        <dbReference type="EMBL" id="ARS90501.1"/>
    </source>
</evidence>